<dbReference type="EMBL" id="CASHSV030000513">
    <property type="protein sequence ID" value="CAJ2666331.1"/>
    <property type="molecule type" value="Genomic_DNA"/>
</dbReference>
<comment type="caution">
    <text evidence="1">The sequence shown here is derived from an EMBL/GenBank/DDBJ whole genome shotgun (WGS) entry which is preliminary data.</text>
</comment>
<accession>A0ACB0LD75</accession>
<evidence type="ECO:0000313" key="2">
    <source>
        <dbReference type="Proteomes" id="UP001177021"/>
    </source>
</evidence>
<protein>
    <submittedName>
        <fullName evidence="1">Uncharacterized protein</fullName>
    </submittedName>
</protein>
<proteinExistence type="predicted"/>
<keyword evidence="2" id="KW-1185">Reference proteome</keyword>
<organism evidence="1 2">
    <name type="scientific">Trifolium pratense</name>
    <name type="common">Red clover</name>
    <dbReference type="NCBI Taxonomy" id="57577"/>
    <lineage>
        <taxon>Eukaryota</taxon>
        <taxon>Viridiplantae</taxon>
        <taxon>Streptophyta</taxon>
        <taxon>Embryophyta</taxon>
        <taxon>Tracheophyta</taxon>
        <taxon>Spermatophyta</taxon>
        <taxon>Magnoliopsida</taxon>
        <taxon>eudicotyledons</taxon>
        <taxon>Gunneridae</taxon>
        <taxon>Pentapetalae</taxon>
        <taxon>rosids</taxon>
        <taxon>fabids</taxon>
        <taxon>Fabales</taxon>
        <taxon>Fabaceae</taxon>
        <taxon>Papilionoideae</taxon>
        <taxon>50 kb inversion clade</taxon>
        <taxon>NPAAA clade</taxon>
        <taxon>Hologalegina</taxon>
        <taxon>IRL clade</taxon>
        <taxon>Trifolieae</taxon>
        <taxon>Trifolium</taxon>
    </lineage>
</organism>
<name>A0ACB0LD75_TRIPR</name>
<sequence length="1421" mass="160697">MANSDEGKSDKSKSQNSGTSAAVQFHDALTPERLDGTNYVEWSLNAQNKIRGRKRWGYVTGKKTAPKDQNSDEYESWEDENCLVKSWLLDSMTKEIRSLFIRLATAKEIWDTVKETYEVNQDASRAYQLYREVISTQQNGGSVITYFGKLQRLWQEYDSINICTMECTKDVENYNKMINSQRVYVFLAGLDSHLDGVRGRILATIPLPNVQSVYATVCAEANRQEAMLGGESSEGSVFAVKKYPKKGVRKCTHCNGDNHFVEGCFKLHGYPDWHPKGKTTSNNMTENIKAHLSTAAGFVTKSGISNFALNLSIITKNSDWIIDTGATDHMTCDRHMFTNFSPNCSKTVIITANGVKSPIEGVGTVILSPSLSLHDVLFVPTLNCNLISVSKLTKSHECVAVFYPTYCTFQNIHTKEKIGNGRYSGGLYYLEKVSQTNKGALVHLASDHIQDKNKKEIWLWHRRLGHPSFSYLKKLFPSLFHKCNISDFLCETCVMAKSHRAIFPLSNKKTVFPFSLVHTDVWGPAPQSTLNGKKWFISFVDDCTRVTWIYLLQHKSDVCDVFRSFHQMIVTQFNTCIKVIRSDNGGEYFKKELLEFLNSKGILHQTTCPYSPQQNGVAERKNRHILEVTRTLLIDGNVPSHLWAEAVNSAVYLINRTPSSVHNFRRPLDVLSDHYVLPPIVHLPPHVFGCVIYVHLHPHQRTKLEKRAIKCVFVGYGSTQKGYRAYHPPSKKFYISMDVTFHEDNFFYVDSTLQGGNESEVQYHDVSMFDISQDELSCEDHSAGSEPLLNIDTSPLDNTVSSDHDQLAQSSPQDQLDSSEVLSDPIFVNTNMHEIGHEIEPCLHETTNTPNTEPTIVQYNLPPRSNRGQPPIRYEPDIQSKVKYPISNYVSSHKLSKSYASFVSQLSSISIPSNVQEALTDPRWTEAMVEEMAALEKNNTWDLVTLPKGKKTVGCKWVFTIKHKADGTIERYKARLVAKGYTQSYGVDYQETFAPVAKLNTVRILLSLAANQDWPLLQFDVKNAFLHGEILEEIYMDSPPGMIDSNEVKVCKLKKALYGLKQSPRAWFGRFTKSMKAFGYKASNSDHTLFLKKKEGKITALIIYVDDMIVTGNDQDEISSLQKYLASEFEMKQLGNLKYFLGIEVARSKHGIFLCQRKYTLDLLSETGLLGCKPIDTPIEQNHMLFQCSNSPNTDKGRYQRLVGKLIYLSHTRPDITYAVNVVSQFMHDPRKAHMDAVERILRYLKSNPGKGILFSNHGNLKVEGYTDADWAGSKNDRRSTSGYFTFVGGNLVTWRSKKQPVVARSSAEAEFRGMALGVCELLWVRNVLSDLGFKPKEVMSLYCDNTSAIAIAHNPVQHDRTKHVEIDRHFIKEKLEAGIISFPFVRSELQLADVLTKGVASRVFNESLFKLGMCDIHAPT</sequence>
<dbReference type="Proteomes" id="UP001177021">
    <property type="component" value="Unassembled WGS sequence"/>
</dbReference>
<evidence type="ECO:0000313" key="1">
    <source>
        <dbReference type="EMBL" id="CAJ2666331.1"/>
    </source>
</evidence>
<gene>
    <name evidence="1" type="ORF">MILVUS5_LOCUS31139</name>
</gene>
<reference evidence="1" key="1">
    <citation type="submission" date="2023-10" db="EMBL/GenBank/DDBJ databases">
        <authorList>
            <person name="Rodriguez Cubillos JULIANA M."/>
            <person name="De Vega J."/>
        </authorList>
    </citation>
    <scope>NUCLEOTIDE SEQUENCE</scope>
</reference>